<dbReference type="EMBL" id="CAAALY010062130">
    <property type="protein sequence ID" value="VEL23474.1"/>
    <property type="molecule type" value="Genomic_DNA"/>
</dbReference>
<protein>
    <submittedName>
        <fullName evidence="2">Uncharacterized protein</fullName>
    </submittedName>
</protein>
<sequence>MFESNNQLASSPSDSIAPSRLKPSQRLSNTSTQSVGIGRRGKTKIHPSTDLQLNWNLLMQGLLRWYQT</sequence>
<organism evidence="2 3">
    <name type="scientific">Protopolystoma xenopodis</name>
    <dbReference type="NCBI Taxonomy" id="117903"/>
    <lineage>
        <taxon>Eukaryota</taxon>
        <taxon>Metazoa</taxon>
        <taxon>Spiralia</taxon>
        <taxon>Lophotrochozoa</taxon>
        <taxon>Platyhelminthes</taxon>
        <taxon>Monogenea</taxon>
        <taxon>Polyopisthocotylea</taxon>
        <taxon>Polystomatidea</taxon>
        <taxon>Polystomatidae</taxon>
        <taxon>Protopolystoma</taxon>
    </lineage>
</organism>
<proteinExistence type="predicted"/>
<name>A0A3S5FE71_9PLAT</name>
<evidence type="ECO:0000313" key="2">
    <source>
        <dbReference type="EMBL" id="VEL23474.1"/>
    </source>
</evidence>
<feature type="compositionally biased region" description="Polar residues" evidence="1">
    <location>
        <begin position="1"/>
        <end position="16"/>
    </location>
</feature>
<evidence type="ECO:0000313" key="3">
    <source>
        <dbReference type="Proteomes" id="UP000784294"/>
    </source>
</evidence>
<feature type="compositionally biased region" description="Polar residues" evidence="1">
    <location>
        <begin position="25"/>
        <end position="35"/>
    </location>
</feature>
<dbReference type="Proteomes" id="UP000784294">
    <property type="component" value="Unassembled WGS sequence"/>
</dbReference>
<reference evidence="2" key="1">
    <citation type="submission" date="2018-11" db="EMBL/GenBank/DDBJ databases">
        <authorList>
            <consortium name="Pathogen Informatics"/>
        </authorList>
    </citation>
    <scope>NUCLEOTIDE SEQUENCE</scope>
</reference>
<evidence type="ECO:0000256" key="1">
    <source>
        <dbReference type="SAM" id="MobiDB-lite"/>
    </source>
</evidence>
<gene>
    <name evidence="2" type="ORF">PXEA_LOCUS16914</name>
</gene>
<keyword evidence="3" id="KW-1185">Reference proteome</keyword>
<accession>A0A3S5FE71</accession>
<dbReference type="AlphaFoldDB" id="A0A3S5FE71"/>
<feature type="region of interest" description="Disordered" evidence="1">
    <location>
        <begin position="1"/>
        <end position="45"/>
    </location>
</feature>
<comment type="caution">
    <text evidence="2">The sequence shown here is derived from an EMBL/GenBank/DDBJ whole genome shotgun (WGS) entry which is preliminary data.</text>
</comment>